<dbReference type="GO" id="GO:0062122">
    <property type="term" value="F:histone H3K37 methyltransferase activity"/>
    <property type="evidence" value="ECO:0007669"/>
    <property type="project" value="InterPro"/>
</dbReference>
<proteinExistence type="predicted"/>
<dbReference type="Gene3D" id="2.170.270.10">
    <property type="entry name" value="SET domain"/>
    <property type="match status" value="1"/>
</dbReference>
<accession>A0A923DWP2</accession>
<dbReference type="InterPro" id="IPR046341">
    <property type="entry name" value="SET_dom_sf"/>
</dbReference>
<evidence type="ECO:0000313" key="3">
    <source>
        <dbReference type="Proteomes" id="UP000601055"/>
    </source>
</evidence>
<dbReference type="InterPro" id="IPR001214">
    <property type="entry name" value="SET_dom"/>
</dbReference>
<dbReference type="SMART" id="SM00317">
    <property type="entry name" value="SET"/>
    <property type="match status" value="1"/>
</dbReference>
<comment type="caution">
    <text evidence="2">The sequence shown here is derived from an EMBL/GenBank/DDBJ whole genome shotgun (WGS) entry which is preliminary data.</text>
</comment>
<evidence type="ECO:0000259" key="1">
    <source>
        <dbReference type="PROSITE" id="PS50280"/>
    </source>
</evidence>
<protein>
    <submittedName>
        <fullName evidence="2">SET domain-containing protein-lysine N-methyltransferase</fullName>
    </submittedName>
</protein>
<gene>
    <name evidence="2" type="ORF">GM921_03190</name>
</gene>
<dbReference type="InterPro" id="IPR009207">
    <property type="entry name" value="SET7_MeTrfase"/>
</dbReference>
<dbReference type="PIRSF" id="PIRSF022536">
    <property type="entry name" value="A612L_SET"/>
    <property type="match status" value="1"/>
</dbReference>
<sequence length="135" mass="15545">MKKRLYLKPIKGKGRGVFCNTDISEGEVIEVCPVIIIPAEEFSGLSATPLMDYSFYFNKEENTLSLTMGFGSMYNHQQYPNAVYLLNREDRQMVFTAHENIKANTEICINYGGDYGIDYSKWFADRDIKIILFND</sequence>
<evidence type="ECO:0000313" key="2">
    <source>
        <dbReference type="EMBL" id="MBB2144475.1"/>
    </source>
</evidence>
<keyword evidence="3" id="KW-1185">Reference proteome</keyword>
<dbReference type="EMBL" id="WNXD01000001">
    <property type="protein sequence ID" value="MBB2144475.1"/>
    <property type="molecule type" value="Genomic_DNA"/>
</dbReference>
<dbReference type="Proteomes" id="UP000601055">
    <property type="component" value="Unassembled WGS sequence"/>
</dbReference>
<name>A0A923DWP2_9SPHI</name>
<reference evidence="2" key="1">
    <citation type="submission" date="2019-11" db="EMBL/GenBank/DDBJ databases">
        <title>Description of Pedobacter sp. LMG 31464T.</title>
        <authorList>
            <person name="Carlier A."/>
            <person name="Qi S."/>
            <person name="Vandamme P."/>
        </authorList>
    </citation>
    <scope>NUCLEOTIDE SEQUENCE</scope>
    <source>
        <strain evidence="2">LMG 31464</strain>
    </source>
</reference>
<feature type="domain" description="SET" evidence="1">
    <location>
        <begin position="3"/>
        <end position="112"/>
    </location>
</feature>
<dbReference type="Pfam" id="PF00856">
    <property type="entry name" value="SET"/>
    <property type="match status" value="1"/>
</dbReference>
<organism evidence="2 3">
    <name type="scientific">Pedobacter planticolens</name>
    <dbReference type="NCBI Taxonomy" id="2679964"/>
    <lineage>
        <taxon>Bacteria</taxon>
        <taxon>Pseudomonadati</taxon>
        <taxon>Bacteroidota</taxon>
        <taxon>Sphingobacteriia</taxon>
        <taxon>Sphingobacteriales</taxon>
        <taxon>Sphingobacteriaceae</taxon>
        <taxon>Pedobacter</taxon>
    </lineage>
</organism>
<dbReference type="AlphaFoldDB" id="A0A923DWP2"/>
<dbReference type="SUPFAM" id="SSF82199">
    <property type="entry name" value="SET domain"/>
    <property type="match status" value="1"/>
</dbReference>
<dbReference type="PROSITE" id="PS50280">
    <property type="entry name" value="SET"/>
    <property type="match status" value="1"/>
</dbReference>
<dbReference type="RefSeq" id="WP_182921163.1">
    <property type="nucleotide sequence ID" value="NZ_WNXD01000001.1"/>
</dbReference>